<evidence type="ECO:0000313" key="4">
    <source>
        <dbReference type="Proteomes" id="UP000032232"/>
    </source>
</evidence>
<evidence type="ECO:0000256" key="1">
    <source>
        <dbReference type="SAM" id="MobiDB-lite"/>
    </source>
</evidence>
<feature type="domain" description="tRNA nuclease CdiA C-terminal" evidence="2">
    <location>
        <begin position="557"/>
        <end position="632"/>
    </location>
</feature>
<gene>
    <name evidence="3" type="ORF">jaqu_26730</name>
</gene>
<proteinExistence type="predicted"/>
<feature type="compositionally biased region" description="Basic and acidic residues" evidence="1">
    <location>
        <begin position="228"/>
        <end position="239"/>
    </location>
</feature>
<feature type="region of interest" description="Disordered" evidence="1">
    <location>
        <begin position="170"/>
        <end position="239"/>
    </location>
</feature>
<feature type="compositionally biased region" description="Basic and acidic residues" evidence="1">
    <location>
        <begin position="406"/>
        <end position="419"/>
    </location>
</feature>
<evidence type="ECO:0000313" key="3">
    <source>
        <dbReference type="EMBL" id="KIT15576.1"/>
    </source>
</evidence>
<name>A0A0D1EFA9_9RHOB</name>
<dbReference type="PATRIC" id="fig|935700.4.peg.2763"/>
<dbReference type="AlphaFoldDB" id="A0A0D1EFA9"/>
<feature type="region of interest" description="Disordered" evidence="1">
    <location>
        <begin position="1"/>
        <end position="35"/>
    </location>
</feature>
<dbReference type="Gene3D" id="3.40.1350.120">
    <property type="match status" value="1"/>
</dbReference>
<dbReference type="RefSeq" id="WP_141134371.1">
    <property type="nucleotide sequence ID" value="NZ_FZPF01000009.1"/>
</dbReference>
<evidence type="ECO:0000259" key="2">
    <source>
        <dbReference type="Pfam" id="PF18451"/>
    </source>
</evidence>
<dbReference type="Pfam" id="PF18451">
    <property type="entry name" value="CdiA_C"/>
    <property type="match status" value="1"/>
</dbReference>
<feature type="compositionally biased region" description="Basic and acidic residues" evidence="1">
    <location>
        <begin position="1"/>
        <end position="15"/>
    </location>
</feature>
<dbReference type="OrthoDB" id="7182479at2"/>
<comment type="caution">
    <text evidence="3">The sequence shown here is derived from an EMBL/GenBank/DDBJ whole genome shotgun (WGS) entry which is preliminary data.</text>
</comment>
<feature type="region of interest" description="Disordered" evidence="1">
    <location>
        <begin position="406"/>
        <end position="483"/>
    </location>
</feature>
<dbReference type="STRING" id="935700.jaqu_26730"/>
<keyword evidence="4" id="KW-1185">Reference proteome</keyword>
<feature type="compositionally biased region" description="Acidic residues" evidence="1">
    <location>
        <begin position="420"/>
        <end position="431"/>
    </location>
</feature>
<sequence>MGFYQRYEDTRRQTKEMLSSDIEPRPGTTSRFPPGIEPAALTTIDDSSLDIASDAFATLQNGTTDIAALSAATKTYAARFAASPEVSIGDRSQDLGPATLARFRSGTLLPPDAMGEQQPHEDEDCPDYSTPLLLSSLGGMPPSAVSSHCGETEGLEDGMRAAPILPSQPIVPPVEDTPALPSTIAPPLNDGRASPDAPQTVPSDEVPTVDPAPTEPVDEGEPENDDAVDTRTEEGHREKGSALTGFIECGRQTLIELWELITELLGLAGGGIAAAWERWGPGWFTDDDADEQFGRQIAEIRDALEQNAKEGVELLAALHTYFGDTLDSNAVFSALTRAILLVYTEDEWAAMAARGRDRAEQLVAQFRQFMREDPDYAVGFLVCQIGQMLLGGGALLRIVKTVRRGIPDGDRPDLDRPDDSESPETIVDDPDGNGAATPNGPAPQAEGDVRPDYLSPDDPDAVELYGGPDNGGVPRYGRAGTYAGQTPDEIRAEQLARSPGRHPNRLREIEDLVDEGRSGQDLADAGYRVEMLDDSPGSPSPYGDGDYGYDADTPNTKRPDYRINGVIFDHFSPRSPEAMLRQITNKLDKNQSRNFVVRIGRDGGPPPSAYLSELRRFQEQRFAQVIIIDNRTGRILTYTNPAFSAN</sequence>
<dbReference type="EMBL" id="JYFE01000048">
    <property type="protein sequence ID" value="KIT15576.1"/>
    <property type="molecule type" value="Genomic_DNA"/>
</dbReference>
<protein>
    <recommendedName>
        <fullName evidence="2">tRNA nuclease CdiA C-terminal domain-containing protein</fullName>
    </recommendedName>
</protein>
<dbReference type="InterPro" id="IPR040559">
    <property type="entry name" value="CdiA_C"/>
</dbReference>
<organism evidence="3 4">
    <name type="scientific">Jannaschia aquimarina</name>
    <dbReference type="NCBI Taxonomy" id="935700"/>
    <lineage>
        <taxon>Bacteria</taxon>
        <taxon>Pseudomonadati</taxon>
        <taxon>Pseudomonadota</taxon>
        <taxon>Alphaproteobacteria</taxon>
        <taxon>Rhodobacterales</taxon>
        <taxon>Roseobacteraceae</taxon>
        <taxon>Jannaschia</taxon>
    </lineage>
</organism>
<feature type="compositionally biased region" description="Acidic residues" evidence="1">
    <location>
        <begin position="216"/>
        <end position="227"/>
    </location>
</feature>
<accession>A0A0D1EFA9</accession>
<reference evidence="3 4" key="1">
    <citation type="submission" date="2015-02" db="EMBL/GenBank/DDBJ databases">
        <title>Genome Sequence of Jannaschia aquimarina DSM28248, a member of the Roseobacter clade.</title>
        <authorList>
            <person name="Voget S."/>
            <person name="Daniel R."/>
        </authorList>
    </citation>
    <scope>NUCLEOTIDE SEQUENCE [LARGE SCALE GENOMIC DNA]</scope>
    <source>
        <strain evidence="3 4">GSW-M26</strain>
    </source>
</reference>
<dbReference type="Proteomes" id="UP000032232">
    <property type="component" value="Unassembled WGS sequence"/>
</dbReference>